<name>A0A0A0HSY0_PARBD</name>
<reference evidence="1 2" key="1">
    <citation type="journal article" date="2011" name="PLoS Genet.">
        <title>Comparative genomic analysis of human fungal pathogens causing paracoccidioidomycosis.</title>
        <authorList>
            <person name="Desjardins C.A."/>
            <person name="Champion M.D."/>
            <person name="Holder J.W."/>
            <person name="Muszewska A."/>
            <person name="Goldberg J."/>
            <person name="Bailao A.M."/>
            <person name="Brigido M.M."/>
            <person name="Ferreira M.E."/>
            <person name="Garcia A.M."/>
            <person name="Grynberg M."/>
            <person name="Gujja S."/>
            <person name="Heiman D.I."/>
            <person name="Henn M.R."/>
            <person name="Kodira C.D."/>
            <person name="Leon-Narvaez H."/>
            <person name="Longo L.V."/>
            <person name="Ma L.J."/>
            <person name="Malavazi I."/>
            <person name="Matsuo A.L."/>
            <person name="Morais F.V."/>
            <person name="Pereira M."/>
            <person name="Rodriguez-Brito S."/>
            <person name="Sakthikumar S."/>
            <person name="Salem-Izacc S.M."/>
            <person name="Sykes S.M."/>
            <person name="Teixeira M.M."/>
            <person name="Vallejo M.C."/>
            <person name="Walter M.E."/>
            <person name="Yandava C."/>
            <person name="Young S."/>
            <person name="Zeng Q."/>
            <person name="Zucker J."/>
            <person name="Felipe M.S."/>
            <person name="Goldman G.H."/>
            <person name="Haas B.J."/>
            <person name="McEwen J.G."/>
            <person name="Nino-Vega G."/>
            <person name="Puccia R."/>
            <person name="San-Blas G."/>
            <person name="Soares C.M."/>
            <person name="Birren B.W."/>
            <person name="Cuomo C.A."/>
        </authorList>
    </citation>
    <scope>NUCLEOTIDE SEQUENCE [LARGE SCALE GENOMIC DNA]</scope>
    <source>
        <strain evidence="1 2">Pb18</strain>
    </source>
</reference>
<dbReference type="KEGG" id="pbn:PADG_11490"/>
<evidence type="ECO:0000313" key="1">
    <source>
        <dbReference type="EMBL" id="KGM92299.1"/>
    </source>
</evidence>
<accession>A0A0A0HSY0</accession>
<dbReference type="HOGENOM" id="CLU_2469725_0_0_1"/>
<keyword evidence="2" id="KW-1185">Reference proteome</keyword>
<dbReference type="RefSeq" id="XP_010758955.1">
    <property type="nucleotide sequence ID" value="XM_010760653.1"/>
</dbReference>
<dbReference type="GeneID" id="22587387"/>
<dbReference type="AlphaFoldDB" id="A0A0A0HSY0"/>
<dbReference type="VEuPathDB" id="FungiDB:PADG_11490"/>
<dbReference type="EMBL" id="KN275959">
    <property type="protein sequence ID" value="KGM92299.1"/>
    <property type="molecule type" value="Genomic_DNA"/>
</dbReference>
<protein>
    <submittedName>
        <fullName evidence="1">Uncharacterized protein</fullName>
    </submittedName>
</protein>
<sequence length="99" mass="11517">MEIRRKAGIRQNATGFLSMGNQNGWWRAGIHDAMPQMNASKQPDELAGGTTQVQRYKVMGSNIDKQEDKKYQEPFIQTQRRKWYGKRGMKQNDTKIVKE</sequence>
<dbReference type="Proteomes" id="UP000001628">
    <property type="component" value="Unassembled WGS sequence"/>
</dbReference>
<gene>
    <name evidence="1" type="ORF">PADG_11490</name>
</gene>
<proteinExistence type="predicted"/>
<organism evidence="1 2">
    <name type="scientific">Paracoccidioides brasiliensis (strain Pb18)</name>
    <dbReference type="NCBI Taxonomy" id="502780"/>
    <lineage>
        <taxon>Eukaryota</taxon>
        <taxon>Fungi</taxon>
        <taxon>Dikarya</taxon>
        <taxon>Ascomycota</taxon>
        <taxon>Pezizomycotina</taxon>
        <taxon>Eurotiomycetes</taxon>
        <taxon>Eurotiomycetidae</taxon>
        <taxon>Onygenales</taxon>
        <taxon>Ajellomycetaceae</taxon>
        <taxon>Paracoccidioides</taxon>
    </lineage>
</organism>
<dbReference type="InParanoid" id="A0A0A0HSY0"/>
<evidence type="ECO:0000313" key="2">
    <source>
        <dbReference type="Proteomes" id="UP000001628"/>
    </source>
</evidence>